<name>A0A2S0ULK0_9RHOB</name>
<keyword evidence="2" id="KW-1185">Reference proteome</keyword>
<accession>A0A2S0ULK0</accession>
<dbReference type="OrthoDB" id="159440at2"/>
<dbReference type="RefSeq" id="WP_108435490.1">
    <property type="nucleotide sequence ID" value="NZ_CP028918.1"/>
</dbReference>
<evidence type="ECO:0000313" key="1">
    <source>
        <dbReference type="EMBL" id="AWB48671.1"/>
    </source>
</evidence>
<sequence>MIGRLWRRHPVLTLAFALALVAVGFFGVRALTFAVTLAWRAEQPVAAWMTPRYIERTYDLRREELGAILRLDEAGEAGLPVDALARAAGRPLAEVLAELEAAIAAHEAQGGDE</sequence>
<organism evidence="1 2">
    <name type="scientific">Paragemmobacter aquarius</name>
    <dbReference type="NCBI Taxonomy" id="2169400"/>
    <lineage>
        <taxon>Bacteria</taxon>
        <taxon>Pseudomonadati</taxon>
        <taxon>Pseudomonadota</taxon>
        <taxon>Alphaproteobacteria</taxon>
        <taxon>Rhodobacterales</taxon>
        <taxon>Paracoccaceae</taxon>
        <taxon>Paragemmobacter</taxon>
    </lineage>
</organism>
<reference evidence="1 2" key="1">
    <citation type="submission" date="2018-04" db="EMBL/GenBank/DDBJ databases">
        <title>Genome sequencing of Gemmobacter.</title>
        <authorList>
            <person name="Yi H."/>
            <person name="Baek M.-G."/>
        </authorList>
    </citation>
    <scope>NUCLEOTIDE SEQUENCE [LARGE SCALE GENOMIC DNA]</scope>
    <source>
        <strain evidence="1 2">HYN0069</strain>
    </source>
</reference>
<evidence type="ECO:0000313" key="2">
    <source>
        <dbReference type="Proteomes" id="UP000244496"/>
    </source>
</evidence>
<gene>
    <name evidence="1" type="ORF">HYN69_09245</name>
</gene>
<dbReference type="Proteomes" id="UP000244496">
    <property type="component" value="Chromosome"/>
</dbReference>
<protein>
    <submittedName>
        <fullName evidence="1">Uncharacterized protein</fullName>
    </submittedName>
</protein>
<proteinExistence type="predicted"/>
<dbReference type="EMBL" id="CP028918">
    <property type="protein sequence ID" value="AWB48671.1"/>
    <property type="molecule type" value="Genomic_DNA"/>
</dbReference>
<dbReference type="KEGG" id="geh:HYN69_09245"/>
<dbReference type="AlphaFoldDB" id="A0A2S0ULK0"/>